<name>A0ABD2PI01_9PLAT</name>
<protein>
    <recommendedName>
        <fullName evidence="6">Glutathione peroxidase</fullName>
    </recommendedName>
</protein>
<comment type="caution">
    <text evidence="4">The sequence shown here is derived from an EMBL/GenBank/DDBJ whole genome shotgun (WGS) entry which is preliminary data.</text>
</comment>
<keyword evidence="2" id="KW-0575">Peroxidase</keyword>
<dbReference type="SUPFAM" id="SSF52833">
    <property type="entry name" value="Thioredoxin-like"/>
    <property type="match status" value="1"/>
</dbReference>
<dbReference type="InterPro" id="IPR036249">
    <property type="entry name" value="Thioredoxin-like_sf"/>
</dbReference>
<evidence type="ECO:0000313" key="5">
    <source>
        <dbReference type="Proteomes" id="UP001626550"/>
    </source>
</evidence>
<dbReference type="PANTHER" id="PTHR11592:SF78">
    <property type="entry name" value="GLUTATHIONE PEROXIDASE"/>
    <property type="match status" value="1"/>
</dbReference>
<keyword evidence="5" id="KW-1185">Reference proteome</keyword>
<reference evidence="4 5" key="1">
    <citation type="submission" date="2024-11" db="EMBL/GenBank/DDBJ databases">
        <title>Adaptive evolution of stress response genes in parasites aligns with host niche diversity.</title>
        <authorList>
            <person name="Hahn C."/>
            <person name="Resl P."/>
        </authorList>
    </citation>
    <scope>NUCLEOTIDE SEQUENCE [LARGE SCALE GENOMIC DNA]</scope>
    <source>
        <strain evidence="4">EGGRZ-B1_66</strain>
        <tissue evidence="4">Body</tissue>
    </source>
</reference>
<sequence length="75" mass="8732">DYNGLNYLYDRYHNQGLEIIVLPCNQFDGQEPSTDGEVFERIIKEYSPKYLISKKVNVNCPEADPLFVYLKSKTP</sequence>
<feature type="non-terminal residue" evidence="4">
    <location>
        <position position="1"/>
    </location>
</feature>
<proteinExistence type="inferred from homology"/>
<evidence type="ECO:0000256" key="2">
    <source>
        <dbReference type="ARBA" id="ARBA00022559"/>
    </source>
</evidence>
<keyword evidence="3" id="KW-0560">Oxidoreductase</keyword>
<dbReference type="InterPro" id="IPR000889">
    <property type="entry name" value="Glutathione_peroxidase"/>
</dbReference>
<gene>
    <name evidence="4" type="ORF">Ciccas_014587</name>
</gene>
<evidence type="ECO:0000313" key="4">
    <source>
        <dbReference type="EMBL" id="KAL3306917.1"/>
    </source>
</evidence>
<evidence type="ECO:0000256" key="1">
    <source>
        <dbReference type="ARBA" id="ARBA00006926"/>
    </source>
</evidence>
<evidence type="ECO:0008006" key="6">
    <source>
        <dbReference type="Google" id="ProtNLM"/>
    </source>
</evidence>
<dbReference type="Pfam" id="PF00255">
    <property type="entry name" value="GSHPx"/>
    <property type="match status" value="1"/>
</dbReference>
<dbReference type="PROSITE" id="PS51355">
    <property type="entry name" value="GLUTATHIONE_PEROXID_3"/>
    <property type="match status" value="1"/>
</dbReference>
<dbReference type="PANTHER" id="PTHR11592">
    <property type="entry name" value="GLUTATHIONE PEROXIDASE"/>
    <property type="match status" value="1"/>
</dbReference>
<evidence type="ECO:0000256" key="3">
    <source>
        <dbReference type="ARBA" id="ARBA00023002"/>
    </source>
</evidence>
<dbReference type="Gene3D" id="3.40.30.10">
    <property type="entry name" value="Glutaredoxin"/>
    <property type="match status" value="1"/>
</dbReference>
<dbReference type="EMBL" id="JBJKFK010009045">
    <property type="protein sequence ID" value="KAL3306917.1"/>
    <property type="molecule type" value="Genomic_DNA"/>
</dbReference>
<accession>A0ABD2PI01</accession>
<dbReference type="AlphaFoldDB" id="A0ABD2PI01"/>
<dbReference type="Proteomes" id="UP001626550">
    <property type="component" value="Unassembled WGS sequence"/>
</dbReference>
<organism evidence="4 5">
    <name type="scientific">Cichlidogyrus casuarinus</name>
    <dbReference type="NCBI Taxonomy" id="1844966"/>
    <lineage>
        <taxon>Eukaryota</taxon>
        <taxon>Metazoa</taxon>
        <taxon>Spiralia</taxon>
        <taxon>Lophotrochozoa</taxon>
        <taxon>Platyhelminthes</taxon>
        <taxon>Monogenea</taxon>
        <taxon>Monopisthocotylea</taxon>
        <taxon>Dactylogyridea</taxon>
        <taxon>Ancyrocephalidae</taxon>
        <taxon>Cichlidogyrus</taxon>
    </lineage>
</organism>
<dbReference type="GO" id="GO:0004601">
    <property type="term" value="F:peroxidase activity"/>
    <property type="evidence" value="ECO:0007669"/>
    <property type="project" value="UniProtKB-KW"/>
</dbReference>
<comment type="similarity">
    <text evidence="1">Belongs to the glutathione peroxidase family.</text>
</comment>